<sequence>MITTTTFDKNKRTPKMNNTKMNDIINDTDDINAIKKKARIMTCLDKERVQQAMEIIGYDLSETDWLWEALQAPGSVVKQIGDRLLLEGNRSLAAHGTKVIDLSISAMAVRSGMVAGQINDLAQKINNKRFLAAICDKAGLTDCINQNLSQKNGVPERVKANTVEAVIAAVLLDGGHGAALKVMLHLGVLPVLSA</sequence>
<gene>
    <name evidence="3" type="ORF">CkaCkLH20_11297</name>
</gene>
<dbReference type="RefSeq" id="XP_038740589.1">
    <property type="nucleotide sequence ID" value="XM_038894011.1"/>
</dbReference>
<reference evidence="3" key="1">
    <citation type="submission" date="2020-03" db="EMBL/GenBank/DDBJ databases">
        <authorList>
            <person name="He L."/>
        </authorList>
    </citation>
    <scope>NUCLEOTIDE SEQUENCE</scope>
    <source>
        <strain evidence="3">CkLH20</strain>
    </source>
</reference>
<accession>A0A9P6HUQ8</accession>
<dbReference type="Gene3D" id="1.10.1520.10">
    <property type="entry name" value="Ribonuclease III domain"/>
    <property type="match status" value="1"/>
</dbReference>
<dbReference type="EMBL" id="JAATWM020000047">
    <property type="protein sequence ID" value="KAF9871128.1"/>
    <property type="molecule type" value="Genomic_DNA"/>
</dbReference>
<evidence type="ECO:0000313" key="4">
    <source>
        <dbReference type="Proteomes" id="UP000781932"/>
    </source>
</evidence>
<dbReference type="InterPro" id="IPR036389">
    <property type="entry name" value="RNase_III_sf"/>
</dbReference>
<dbReference type="AlphaFoldDB" id="A0A9P6HUQ8"/>
<dbReference type="GeneID" id="62167085"/>
<organism evidence="3 4">
    <name type="scientific">Colletotrichum karsti</name>
    <dbReference type="NCBI Taxonomy" id="1095194"/>
    <lineage>
        <taxon>Eukaryota</taxon>
        <taxon>Fungi</taxon>
        <taxon>Dikarya</taxon>
        <taxon>Ascomycota</taxon>
        <taxon>Pezizomycotina</taxon>
        <taxon>Sordariomycetes</taxon>
        <taxon>Hypocreomycetidae</taxon>
        <taxon>Glomerellales</taxon>
        <taxon>Glomerellaceae</taxon>
        <taxon>Colletotrichum</taxon>
        <taxon>Colletotrichum boninense species complex</taxon>
    </lineage>
</organism>
<protein>
    <recommendedName>
        <fullName evidence="2">RNase III domain-containing protein</fullName>
    </recommendedName>
</protein>
<evidence type="ECO:0000259" key="2">
    <source>
        <dbReference type="Pfam" id="PF00636"/>
    </source>
</evidence>
<dbReference type="SUPFAM" id="SSF69065">
    <property type="entry name" value="RNase III domain-like"/>
    <property type="match status" value="1"/>
</dbReference>
<dbReference type="Pfam" id="PF00636">
    <property type="entry name" value="Ribonuclease_3"/>
    <property type="match status" value="1"/>
</dbReference>
<dbReference type="OrthoDB" id="67027at2759"/>
<evidence type="ECO:0000313" key="3">
    <source>
        <dbReference type="EMBL" id="KAF9871128.1"/>
    </source>
</evidence>
<dbReference type="GO" id="GO:0004525">
    <property type="term" value="F:ribonuclease III activity"/>
    <property type="evidence" value="ECO:0007669"/>
    <property type="project" value="InterPro"/>
</dbReference>
<feature type="domain" description="RNase III" evidence="2">
    <location>
        <begin position="91"/>
        <end position="175"/>
    </location>
</feature>
<dbReference type="Proteomes" id="UP000781932">
    <property type="component" value="Unassembled WGS sequence"/>
</dbReference>
<keyword evidence="4" id="KW-1185">Reference proteome</keyword>
<proteinExistence type="predicted"/>
<dbReference type="InterPro" id="IPR000999">
    <property type="entry name" value="RNase_III_dom"/>
</dbReference>
<feature type="region of interest" description="Disordered" evidence="1">
    <location>
        <begin position="1"/>
        <end position="20"/>
    </location>
</feature>
<name>A0A9P6HUQ8_9PEZI</name>
<evidence type="ECO:0000256" key="1">
    <source>
        <dbReference type="SAM" id="MobiDB-lite"/>
    </source>
</evidence>
<dbReference type="GO" id="GO:0006396">
    <property type="term" value="P:RNA processing"/>
    <property type="evidence" value="ECO:0007669"/>
    <property type="project" value="InterPro"/>
</dbReference>
<reference evidence="3" key="2">
    <citation type="submission" date="2020-11" db="EMBL/GenBank/DDBJ databases">
        <title>Whole genome sequencing of Colletotrichum sp.</title>
        <authorList>
            <person name="Li H."/>
        </authorList>
    </citation>
    <scope>NUCLEOTIDE SEQUENCE</scope>
    <source>
        <strain evidence="3">CkLH20</strain>
    </source>
</reference>
<comment type="caution">
    <text evidence="3">The sequence shown here is derived from an EMBL/GenBank/DDBJ whole genome shotgun (WGS) entry which is preliminary data.</text>
</comment>